<keyword evidence="5" id="KW-1185">Reference proteome</keyword>
<evidence type="ECO:0000313" key="4">
    <source>
        <dbReference type="EMBL" id="MCI0753522.1"/>
    </source>
</evidence>
<dbReference type="InterPro" id="IPR010985">
    <property type="entry name" value="Ribbon_hlx_hlx"/>
</dbReference>
<dbReference type="InterPro" id="IPR038296">
    <property type="entry name" value="ParD_sf"/>
</dbReference>
<dbReference type="PANTHER" id="PTHR36582:SF2">
    <property type="entry name" value="ANTITOXIN PARD"/>
    <property type="match status" value="1"/>
</dbReference>
<protein>
    <submittedName>
        <fullName evidence="4">Type II toxin-antitoxin system ParD family antitoxin</fullName>
    </submittedName>
</protein>
<evidence type="ECO:0000256" key="3">
    <source>
        <dbReference type="SAM" id="MobiDB-lite"/>
    </source>
</evidence>
<comment type="similarity">
    <text evidence="1">Belongs to the ParD antitoxin family.</text>
</comment>
<gene>
    <name evidence="4" type="ORF">MON41_07080</name>
</gene>
<evidence type="ECO:0000256" key="1">
    <source>
        <dbReference type="ARBA" id="ARBA00008580"/>
    </source>
</evidence>
<dbReference type="NCBIfam" id="TIGR02606">
    <property type="entry name" value="antidote_CC2985"/>
    <property type="match status" value="1"/>
</dbReference>
<dbReference type="Proteomes" id="UP001201985">
    <property type="component" value="Unassembled WGS sequence"/>
</dbReference>
<proteinExistence type="inferred from homology"/>
<evidence type="ECO:0000313" key="5">
    <source>
        <dbReference type="Proteomes" id="UP001201985"/>
    </source>
</evidence>
<dbReference type="SUPFAM" id="SSF47598">
    <property type="entry name" value="Ribbon-helix-helix"/>
    <property type="match status" value="1"/>
</dbReference>
<dbReference type="EMBL" id="JALBUU010000004">
    <property type="protein sequence ID" value="MCI0753522.1"/>
    <property type="molecule type" value="Genomic_DNA"/>
</dbReference>
<dbReference type="Gene3D" id="6.10.10.120">
    <property type="entry name" value="Antitoxin ParD1-like"/>
    <property type="match status" value="1"/>
</dbReference>
<dbReference type="RefSeq" id="WP_241792749.1">
    <property type="nucleotide sequence ID" value="NZ_JALBUU010000004.1"/>
</dbReference>
<dbReference type="Pfam" id="PF03693">
    <property type="entry name" value="ParD_antitoxin"/>
    <property type="match status" value="1"/>
</dbReference>
<comment type="caution">
    <text evidence="4">The sequence shown here is derived from an EMBL/GenBank/DDBJ whole genome shotgun (WGS) entry which is preliminary data.</text>
</comment>
<dbReference type="PANTHER" id="PTHR36582">
    <property type="entry name" value="ANTITOXIN PARD"/>
    <property type="match status" value="1"/>
</dbReference>
<feature type="region of interest" description="Disordered" evidence="3">
    <location>
        <begin position="50"/>
        <end position="69"/>
    </location>
</feature>
<keyword evidence="2" id="KW-1277">Toxin-antitoxin system</keyword>
<accession>A0ABS9W2J7</accession>
<sequence length="69" mass="7546">MPASDPLTVSLTPELRRFIDAQVATGRYQTASEVVRAGLRLLTAIDPPRHLEPAQPHMTTIVPEKPEAS</sequence>
<dbReference type="InterPro" id="IPR022789">
    <property type="entry name" value="ParD"/>
</dbReference>
<evidence type="ECO:0000256" key="2">
    <source>
        <dbReference type="ARBA" id="ARBA00022649"/>
    </source>
</evidence>
<name>A0ABS9W2J7_9PROT</name>
<organism evidence="4 5">
    <name type="scientific">Teichococcus vastitatis</name>
    <dbReference type="NCBI Taxonomy" id="2307076"/>
    <lineage>
        <taxon>Bacteria</taxon>
        <taxon>Pseudomonadati</taxon>
        <taxon>Pseudomonadota</taxon>
        <taxon>Alphaproteobacteria</taxon>
        <taxon>Acetobacterales</taxon>
        <taxon>Roseomonadaceae</taxon>
        <taxon>Roseomonas</taxon>
    </lineage>
</organism>
<dbReference type="CDD" id="cd22231">
    <property type="entry name" value="RHH_NikR_HicB-like"/>
    <property type="match status" value="1"/>
</dbReference>
<reference evidence="4 5" key="1">
    <citation type="submission" date="2022-03" db="EMBL/GenBank/DDBJ databases">
        <title>Complete genome analysis of Roseomonas KG 17.1 : a prolific producer of plant growth promoters.</title>
        <authorList>
            <person name="Saadouli I."/>
            <person name="Najjari A."/>
            <person name="Mosbah A."/>
            <person name="Ouzari H.I."/>
        </authorList>
    </citation>
    <scope>NUCLEOTIDE SEQUENCE [LARGE SCALE GENOMIC DNA]</scope>
    <source>
        <strain evidence="4 5">KG17-1</strain>
    </source>
</reference>